<feature type="region of interest" description="Disordered" evidence="1">
    <location>
        <begin position="47"/>
        <end position="66"/>
    </location>
</feature>
<evidence type="ECO:0000313" key="5">
    <source>
        <dbReference type="EMBL" id="COX39972.1"/>
    </source>
</evidence>
<protein>
    <submittedName>
        <fullName evidence="2">Uncharacterized protein</fullName>
    </submittedName>
</protein>
<accession>A0A654U6P1</accession>
<evidence type="ECO:0000313" key="2">
    <source>
        <dbReference type="EMBL" id="CFR97820.1"/>
    </source>
</evidence>
<evidence type="ECO:0000313" key="9">
    <source>
        <dbReference type="Proteomes" id="UP000046680"/>
    </source>
</evidence>
<dbReference type="EMBL" id="CQQC01000381">
    <property type="protein sequence ID" value="CNU93802.1"/>
    <property type="molecule type" value="Genomic_DNA"/>
</dbReference>
<reference evidence="5" key="2">
    <citation type="submission" date="2015-03" db="EMBL/GenBank/DDBJ databases">
        <authorList>
            <consortium name="Pathogen Informatics"/>
            <person name="Murphy D."/>
        </authorList>
    </citation>
    <scope>NUCLEOTIDE SEQUENCE</scope>
    <source>
        <strain evidence="5">N09902308</strain>
    </source>
</reference>
<dbReference type="Proteomes" id="UP000045842">
    <property type="component" value="Unassembled WGS sequence"/>
</dbReference>
<evidence type="ECO:0000313" key="8">
    <source>
        <dbReference type="Proteomes" id="UP000045842"/>
    </source>
</evidence>
<evidence type="ECO:0000313" key="6">
    <source>
        <dbReference type="Proteomes" id="UP000039021"/>
    </source>
</evidence>
<feature type="compositionally biased region" description="Low complexity" evidence="1">
    <location>
        <begin position="48"/>
        <end position="57"/>
    </location>
</feature>
<dbReference type="Proteomes" id="UP000039217">
    <property type="component" value="Unassembled WGS sequence"/>
</dbReference>
<dbReference type="EMBL" id="CGCX01001581">
    <property type="protein sequence ID" value="CFR97820.1"/>
    <property type="molecule type" value="Genomic_DNA"/>
</dbReference>
<dbReference type="EMBL" id="CSAD01001044">
    <property type="protein sequence ID" value="COW79110.1"/>
    <property type="molecule type" value="Genomic_DNA"/>
</dbReference>
<name>A0A654U6P1_MYCTX</name>
<dbReference type="Proteomes" id="UP000039021">
    <property type="component" value="Unassembled WGS sequence"/>
</dbReference>
<gene>
    <name evidence="2" type="ORF">ERS007657_03354</name>
    <name evidence="3" type="ORF">ERS007661_01392</name>
    <name evidence="4" type="ORF">ERS007679_04312</name>
    <name evidence="5" type="ORF">ERS007739_01227</name>
</gene>
<dbReference type="EMBL" id="CSBK01000438">
    <property type="protein sequence ID" value="COX39972.1"/>
    <property type="molecule type" value="Genomic_DNA"/>
</dbReference>
<evidence type="ECO:0000256" key="1">
    <source>
        <dbReference type="SAM" id="MobiDB-lite"/>
    </source>
</evidence>
<reference evidence="6 7" key="1">
    <citation type="submission" date="2015-03" db="EMBL/GenBank/DDBJ databases">
        <authorList>
            <consortium name="Pathogen Informatics"/>
        </authorList>
    </citation>
    <scope>NUCLEOTIDE SEQUENCE [LARGE SCALE GENOMIC DNA]</scope>
    <source>
        <strain evidence="2 9">C09601061</strain>
        <strain evidence="3 7">D00501624</strain>
        <strain evidence="4 8">G09801536</strain>
        <strain evidence="6">N09902308</strain>
    </source>
</reference>
<evidence type="ECO:0000313" key="4">
    <source>
        <dbReference type="EMBL" id="COW79110.1"/>
    </source>
</evidence>
<dbReference type="Proteomes" id="UP000046680">
    <property type="component" value="Unassembled WGS sequence"/>
</dbReference>
<evidence type="ECO:0000313" key="7">
    <source>
        <dbReference type="Proteomes" id="UP000039217"/>
    </source>
</evidence>
<sequence length="66" mass="6593">MVIPMPASMACTTTGAMASAARAIRLRPNTICSAPAAIVIRHSIGQPSSSISSATTTVRPAAGPLT</sequence>
<evidence type="ECO:0000313" key="3">
    <source>
        <dbReference type="EMBL" id="CNU93802.1"/>
    </source>
</evidence>
<proteinExistence type="predicted"/>
<organism evidence="2 9">
    <name type="scientific">Mycobacterium tuberculosis</name>
    <dbReference type="NCBI Taxonomy" id="1773"/>
    <lineage>
        <taxon>Bacteria</taxon>
        <taxon>Bacillati</taxon>
        <taxon>Actinomycetota</taxon>
        <taxon>Actinomycetes</taxon>
        <taxon>Mycobacteriales</taxon>
        <taxon>Mycobacteriaceae</taxon>
        <taxon>Mycobacterium</taxon>
        <taxon>Mycobacterium tuberculosis complex</taxon>
    </lineage>
</organism>
<dbReference type="AlphaFoldDB" id="A0A654U6P1"/>